<protein>
    <submittedName>
        <fullName evidence="3">Peptidase M42, putative aminopeptidase (Fragment,part 2)</fullName>
    </submittedName>
</protein>
<evidence type="ECO:0000256" key="2">
    <source>
        <dbReference type="ARBA" id="ARBA00022801"/>
    </source>
</evidence>
<dbReference type="InterPro" id="IPR051464">
    <property type="entry name" value="Peptidase_M42_aminopept"/>
</dbReference>
<dbReference type="Gene3D" id="3.40.630.10">
    <property type="entry name" value="Zn peptidases"/>
    <property type="match status" value="1"/>
</dbReference>
<dbReference type="Proteomes" id="UP000004221">
    <property type="component" value="Unassembled WGS sequence"/>
</dbReference>
<keyword evidence="4" id="KW-1185">Reference proteome</keyword>
<name>I4EE64_9BACT</name>
<comment type="caution">
    <text evidence="3">The sequence shown here is derived from an EMBL/GenBank/DDBJ whole genome shotgun (WGS) entry which is preliminary data.</text>
</comment>
<dbReference type="AlphaFoldDB" id="I4EE64"/>
<organism evidence="3 4">
    <name type="scientific">Nitrolancea hollandica Lb</name>
    <dbReference type="NCBI Taxonomy" id="1129897"/>
    <lineage>
        <taxon>Bacteria</taxon>
        <taxon>Pseudomonadati</taxon>
        <taxon>Thermomicrobiota</taxon>
        <taxon>Thermomicrobia</taxon>
        <taxon>Sphaerobacterales</taxon>
        <taxon>Sphaerobacterineae</taxon>
        <taxon>Sphaerobacteraceae</taxon>
        <taxon>Nitrolancea</taxon>
    </lineage>
</organism>
<proteinExistence type="predicted"/>
<dbReference type="GO" id="GO:0004177">
    <property type="term" value="F:aminopeptidase activity"/>
    <property type="evidence" value="ECO:0007669"/>
    <property type="project" value="UniProtKB-KW"/>
</dbReference>
<keyword evidence="3" id="KW-0031">Aminopeptidase</keyword>
<sequence length="97" mass="10517">MLARGSSTHPLVFDRLVEAARANDIAYSVEAAPRRTSTDADVITPSRAGVPTGLVSIPNRYMHSPNEQVSLDDLDAAARLIAAFVRNLGPEPDFTRR</sequence>
<accession>I4EE64</accession>
<dbReference type="PANTHER" id="PTHR32481:SF20">
    <property type="entry name" value="AMINOPEPTIDASE YSDC"/>
    <property type="match status" value="1"/>
</dbReference>
<dbReference type="SUPFAM" id="SSF53187">
    <property type="entry name" value="Zn-dependent exopeptidases"/>
    <property type="match status" value="1"/>
</dbReference>
<keyword evidence="3" id="KW-0645">Protease</keyword>
<dbReference type="GO" id="GO:0046872">
    <property type="term" value="F:metal ion binding"/>
    <property type="evidence" value="ECO:0007669"/>
    <property type="project" value="UniProtKB-KW"/>
</dbReference>
<evidence type="ECO:0000256" key="1">
    <source>
        <dbReference type="ARBA" id="ARBA00022723"/>
    </source>
</evidence>
<evidence type="ECO:0000313" key="4">
    <source>
        <dbReference type="Proteomes" id="UP000004221"/>
    </source>
</evidence>
<gene>
    <name evidence="3" type="ORF">NITHO_1740001</name>
</gene>
<dbReference type="PANTHER" id="PTHR32481">
    <property type="entry name" value="AMINOPEPTIDASE"/>
    <property type="match status" value="1"/>
</dbReference>
<keyword evidence="1" id="KW-0479">Metal-binding</keyword>
<dbReference type="InterPro" id="IPR008007">
    <property type="entry name" value="Peptidase_M42"/>
</dbReference>
<keyword evidence="2" id="KW-0378">Hydrolase</keyword>
<dbReference type="Pfam" id="PF05343">
    <property type="entry name" value="Peptidase_M42"/>
    <property type="match status" value="1"/>
</dbReference>
<reference evidence="3 4" key="1">
    <citation type="journal article" date="2012" name="ISME J.">
        <title>Nitrification expanded: discovery, physiology and genomics of a nitrite-oxidizing bacterium from the phylum Chloroflexi.</title>
        <authorList>
            <person name="Sorokin D.Y."/>
            <person name="Lucker S."/>
            <person name="Vejmelkova D."/>
            <person name="Kostrikina N.A."/>
            <person name="Kleerebezem R."/>
            <person name="Rijpstra W.I."/>
            <person name="Damste J.S."/>
            <person name="Le Paslier D."/>
            <person name="Muyzer G."/>
            <person name="Wagner M."/>
            <person name="van Loosdrecht M.C."/>
            <person name="Daims H."/>
        </authorList>
    </citation>
    <scope>NUCLEOTIDE SEQUENCE [LARGE SCALE GENOMIC DNA]</scope>
    <source>
        <strain evidence="4">none</strain>
    </source>
</reference>
<dbReference type="EMBL" id="CAGS01000084">
    <property type="protein sequence ID" value="CCF82976.1"/>
    <property type="molecule type" value="Genomic_DNA"/>
</dbReference>
<evidence type="ECO:0000313" key="3">
    <source>
        <dbReference type="EMBL" id="CCF82976.1"/>
    </source>
</evidence>